<feature type="domain" description="SRR1-like" evidence="2">
    <location>
        <begin position="208"/>
        <end position="341"/>
    </location>
</feature>
<sequence>MSFRNMYEVLEDKLSQENQVQTEAEPMDSDSDSDSGSESSFSHEDEDNLPDPWSITRVDLGRFESYVGGRPIFSKDLLRQVSEARKRIIEGKYKTSLEIPDVRGQLQVIWQPPEGGREVESVTVEFLNHVELHPGFNPPECSPTVKLLQKYNGHTRHIPSPIVLRDTPGVQDLEHLGEETIKSWNAMLVKIAGTWRASLSRKKLLEKLAGLMTKNTKITKIVGFGLGSLEMSGDKQHILQYLTAATIAGFLNQEYRRLEPNHEDMEIALQDPAYTSLDRYFLPRCYGRTRIVENPDGFLEIDEHTLVMAPFLPIEVPFLQICADIPGGPAGIFCNKIGSSKRPGFSIHQRSSPRVEKMLEGYDRIYFRDHFMEEDVRKAVDCKHYWYWLTGMQLHLRRRQAETDV</sequence>
<dbReference type="Pfam" id="PF07985">
    <property type="entry name" value="SRR1"/>
    <property type="match status" value="1"/>
</dbReference>
<dbReference type="EMBL" id="KZ678136">
    <property type="protein sequence ID" value="PSN66094.1"/>
    <property type="molecule type" value="Genomic_DNA"/>
</dbReference>
<evidence type="ECO:0000256" key="1">
    <source>
        <dbReference type="SAM" id="MobiDB-lite"/>
    </source>
</evidence>
<dbReference type="OrthoDB" id="3800037at2759"/>
<dbReference type="AlphaFoldDB" id="A0A2T2NKY2"/>
<feature type="region of interest" description="Disordered" evidence="1">
    <location>
        <begin position="1"/>
        <end position="53"/>
    </location>
</feature>
<proteinExistence type="predicted"/>
<organism evidence="3 4">
    <name type="scientific">Corynespora cassiicola Philippines</name>
    <dbReference type="NCBI Taxonomy" id="1448308"/>
    <lineage>
        <taxon>Eukaryota</taxon>
        <taxon>Fungi</taxon>
        <taxon>Dikarya</taxon>
        <taxon>Ascomycota</taxon>
        <taxon>Pezizomycotina</taxon>
        <taxon>Dothideomycetes</taxon>
        <taxon>Pleosporomycetidae</taxon>
        <taxon>Pleosporales</taxon>
        <taxon>Corynesporascaceae</taxon>
        <taxon>Corynespora</taxon>
    </lineage>
</organism>
<evidence type="ECO:0000313" key="3">
    <source>
        <dbReference type="EMBL" id="PSN66094.1"/>
    </source>
</evidence>
<feature type="compositionally biased region" description="Acidic residues" evidence="1">
    <location>
        <begin position="25"/>
        <end position="35"/>
    </location>
</feature>
<dbReference type="PANTHER" id="PTHR42080">
    <property type="entry name" value="SRR1 DOMAIN-CONTAINING PROTEIN"/>
    <property type="match status" value="1"/>
</dbReference>
<protein>
    <recommendedName>
        <fullName evidence="2">SRR1-like domain-containing protein</fullName>
    </recommendedName>
</protein>
<gene>
    <name evidence="3" type="ORF">BS50DRAFT_635260</name>
</gene>
<evidence type="ECO:0000259" key="2">
    <source>
        <dbReference type="Pfam" id="PF07985"/>
    </source>
</evidence>
<dbReference type="PANTHER" id="PTHR42080:SF1">
    <property type="entry name" value="SRR1-LIKE DOMAIN-CONTAINING PROTEIN"/>
    <property type="match status" value="1"/>
</dbReference>
<dbReference type="Proteomes" id="UP000240883">
    <property type="component" value="Unassembled WGS sequence"/>
</dbReference>
<name>A0A2T2NKY2_CORCC</name>
<accession>A0A2T2NKY2</accession>
<reference evidence="3 4" key="1">
    <citation type="journal article" date="2018" name="Front. Microbiol.">
        <title>Genome-Wide Analysis of Corynespora cassiicola Leaf Fall Disease Putative Effectors.</title>
        <authorList>
            <person name="Lopez D."/>
            <person name="Ribeiro S."/>
            <person name="Label P."/>
            <person name="Fumanal B."/>
            <person name="Venisse J.S."/>
            <person name="Kohler A."/>
            <person name="de Oliveira R.R."/>
            <person name="Labutti K."/>
            <person name="Lipzen A."/>
            <person name="Lail K."/>
            <person name="Bauer D."/>
            <person name="Ohm R.A."/>
            <person name="Barry K.W."/>
            <person name="Spatafora J."/>
            <person name="Grigoriev I.V."/>
            <person name="Martin F.M."/>
            <person name="Pujade-Renaud V."/>
        </authorList>
    </citation>
    <scope>NUCLEOTIDE SEQUENCE [LARGE SCALE GENOMIC DNA]</scope>
    <source>
        <strain evidence="3 4">Philippines</strain>
    </source>
</reference>
<evidence type="ECO:0000313" key="4">
    <source>
        <dbReference type="Proteomes" id="UP000240883"/>
    </source>
</evidence>
<keyword evidence="4" id="KW-1185">Reference proteome</keyword>
<dbReference type="InterPro" id="IPR012942">
    <property type="entry name" value="SRR1-like"/>
</dbReference>